<keyword evidence="5" id="KW-0560">Oxidoreductase</keyword>
<dbReference type="InterPro" id="IPR000627">
    <property type="entry name" value="Intradiol_dOase_C"/>
</dbReference>
<reference evidence="8 9" key="1">
    <citation type="submission" date="2020-10" db="EMBL/GenBank/DDBJ databases">
        <title>Complete genome sequence of Cupriavidus basilensis CCUG 49340T.</title>
        <authorList>
            <person name="Salva-Serra F."/>
            <person name="Donoso R.A."/>
            <person name="Cho K.H."/>
            <person name="Yoo J.A."/>
            <person name="Lee K."/>
            <person name="Yoon S.-H."/>
            <person name="Perez-Pantoja D."/>
            <person name="Moore E.R.B."/>
        </authorList>
    </citation>
    <scope>NUCLEOTIDE SEQUENCE [LARGE SCALE GENOMIC DNA]</scope>
    <source>
        <strain evidence="9">CCUG 49340</strain>
        <plasmid evidence="8 9">pRK1-2</plasmid>
    </source>
</reference>
<dbReference type="GeneID" id="98406922"/>
<keyword evidence="6" id="KW-0408">Iron</keyword>
<dbReference type="InterPro" id="IPR039390">
    <property type="entry name" value="1_2-HQD/HQD"/>
</dbReference>
<dbReference type="GO" id="GO:0008199">
    <property type="term" value="F:ferric iron binding"/>
    <property type="evidence" value="ECO:0007669"/>
    <property type="project" value="InterPro"/>
</dbReference>
<dbReference type="PANTHER" id="PTHR33711:SF7">
    <property type="entry name" value="INTRADIOL RING-CLEAVAGE DIOXYGENASES DOMAIN-CONTAINING PROTEIN-RELATED"/>
    <property type="match status" value="1"/>
</dbReference>
<evidence type="ECO:0000256" key="2">
    <source>
        <dbReference type="ARBA" id="ARBA00007825"/>
    </source>
</evidence>
<gene>
    <name evidence="8" type="ORF">F7R26_038805</name>
</gene>
<accession>A0A643FZF6</accession>
<dbReference type="GO" id="GO:0009712">
    <property type="term" value="P:catechol-containing compound metabolic process"/>
    <property type="evidence" value="ECO:0007669"/>
    <property type="project" value="InterPro"/>
</dbReference>
<dbReference type="InterPro" id="IPR050770">
    <property type="entry name" value="Intradiol_RC_Dioxygenase"/>
</dbReference>
<name>A0A643FZF6_9BURK</name>
<feature type="domain" description="Intradiol ring-cleavage dioxygenases" evidence="7">
    <location>
        <begin position="129"/>
        <end position="157"/>
    </location>
</feature>
<keyword evidence="8" id="KW-0614">Plasmid</keyword>
<comment type="similarity">
    <text evidence="2">Belongs to the intradiol ring-cleavage dioxygenase family.</text>
</comment>
<dbReference type="AlphaFoldDB" id="A0A643FZF6"/>
<dbReference type="PANTHER" id="PTHR33711">
    <property type="entry name" value="DIOXYGENASE, PUTATIVE (AFU_ORTHOLOGUE AFUA_2G02910)-RELATED"/>
    <property type="match status" value="1"/>
</dbReference>
<dbReference type="Pfam" id="PF04444">
    <property type="entry name" value="Dioxygenase_N"/>
    <property type="match status" value="1"/>
</dbReference>
<dbReference type="InterPro" id="IPR015889">
    <property type="entry name" value="Intradiol_dOase_core"/>
</dbReference>
<dbReference type="Gene3D" id="2.60.130.10">
    <property type="entry name" value="Aromatic compound dioxygenase"/>
    <property type="match status" value="1"/>
</dbReference>
<comment type="cofactor">
    <cofactor evidence="1">
        <name>Fe(3+)</name>
        <dbReference type="ChEBI" id="CHEBI:29034"/>
    </cofactor>
</comment>
<dbReference type="RefSeq" id="WP_150984820.1">
    <property type="nucleotide sequence ID" value="NZ_CP062806.1"/>
</dbReference>
<protein>
    <submittedName>
        <fullName evidence="8">Intradiol ring-cleavage dioxygenase</fullName>
    </submittedName>
</protein>
<dbReference type="EMBL" id="CP062806">
    <property type="protein sequence ID" value="QOT81955.1"/>
    <property type="molecule type" value="Genomic_DNA"/>
</dbReference>
<sequence length="294" mass="32649">MRNIDEDTITPAVLAAMAKCGNDRLLTVMNSLVRHLHAFARDVRLTEEEWHQAIGFLTDVGHITDDRRQEFVLLSDVLGLSMLVTAQNNRKPATCTEATVLGPFFVNGSPGYENGEDLSNGAKGRPCLVSGRVIGLQGEPVAGAELEVWQSDEDGFYDVQYGDPQEAGSGHQARGHLRTLPDGRFHFRSILPEAYPIPHDGPVGRLLDALGRHPWRPAHLHFWIKAPGYEPLITHLFRNEDQYLDSDAVFGVRSSLVVDWVEHPPGIAPDGTEMTSVFHTLDYEFVLNPVRQGQ</sequence>
<organism evidence="8 9">
    <name type="scientific">Cupriavidus basilensis</name>
    <dbReference type="NCBI Taxonomy" id="68895"/>
    <lineage>
        <taxon>Bacteria</taxon>
        <taxon>Pseudomonadati</taxon>
        <taxon>Pseudomonadota</taxon>
        <taxon>Betaproteobacteria</taxon>
        <taxon>Burkholderiales</taxon>
        <taxon>Burkholderiaceae</taxon>
        <taxon>Cupriavidus</taxon>
    </lineage>
</organism>
<evidence type="ECO:0000256" key="1">
    <source>
        <dbReference type="ARBA" id="ARBA00001965"/>
    </source>
</evidence>
<dbReference type="Pfam" id="PF00775">
    <property type="entry name" value="Dioxygenase_C"/>
    <property type="match status" value="1"/>
</dbReference>
<evidence type="ECO:0000256" key="5">
    <source>
        <dbReference type="ARBA" id="ARBA00023002"/>
    </source>
</evidence>
<evidence type="ECO:0000256" key="3">
    <source>
        <dbReference type="ARBA" id="ARBA00022723"/>
    </source>
</evidence>
<proteinExistence type="inferred from homology"/>
<evidence type="ECO:0000259" key="7">
    <source>
        <dbReference type="PROSITE" id="PS00083"/>
    </source>
</evidence>
<geneLocation type="plasmid" evidence="8 9">
    <name>pRK1-2</name>
</geneLocation>
<evidence type="ECO:0000313" key="9">
    <source>
        <dbReference type="Proteomes" id="UP000397656"/>
    </source>
</evidence>
<keyword evidence="3" id="KW-0479">Metal-binding</keyword>
<dbReference type="PROSITE" id="PS00083">
    <property type="entry name" value="INTRADIOL_DIOXYGENAS"/>
    <property type="match status" value="1"/>
</dbReference>
<dbReference type="GO" id="GO:0018576">
    <property type="term" value="F:catechol 1,2-dioxygenase activity"/>
    <property type="evidence" value="ECO:0007669"/>
    <property type="project" value="InterPro"/>
</dbReference>
<dbReference type="SUPFAM" id="SSF49482">
    <property type="entry name" value="Aromatic compound dioxygenase"/>
    <property type="match status" value="1"/>
</dbReference>
<dbReference type="CDD" id="cd03461">
    <property type="entry name" value="1_2-HQD"/>
    <property type="match status" value="1"/>
</dbReference>
<evidence type="ECO:0000313" key="8">
    <source>
        <dbReference type="EMBL" id="QOT81955.1"/>
    </source>
</evidence>
<dbReference type="InterPro" id="IPR007535">
    <property type="entry name" value="Catechol_dOase_N"/>
</dbReference>
<keyword evidence="4 8" id="KW-0223">Dioxygenase</keyword>
<dbReference type="Proteomes" id="UP000397656">
    <property type="component" value="Plasmid pRK1-2"/>
</dbReference>
<evidence type="ECO:0000256" key="4">
    <source>
        <dbReference type="ARBA" id="ARBA00022964"/>
    </source>
</evidence>
<evidence type="ECO:0000256" key="6">
    <source>
        <dbReference type="ARBA" id="ARBA00023004"/>
    </source>
</evidence>